<dbReference type="STRING" id="158500.BES08_15285"/>
<dbReference type="GO" id="GO:0016616">
    <property type="term" value="F:oxidoreductase activity, acting on the CH-OH group of donors, NAD or NADP as acceptor"/>
    <property type="evidence" value="ECO:0007669"/>
    <property type="project" value="TreeGrafter"/>
</dbReference>
<accession>A0A031JH85</accession>
<keyword evidence="1" id="KW-0560">Oxidoreductase</keyword>
<evidence type="ECO:0000259" key="2">
    <source>
        <dbReference type="Pfam" id="PF01232"/>
    </source>
</evidence>
<reference evidence="4 5" key="1">
    <citation type="submission" date="2014-03" db="EMBL/GenBank/DDBJ databases">
        <title>Whole genome sequence of Novosphingobium resinovorum KF1.</title>
        <authorList>
            <person name="Gan H.M."/>
            <person name="Gan H.Y."/>
            <person name="Chew T.H."/>
            <person name="Savka M.A."/>
        </authorList>
    </citation>
    <scope>NUCLEOTIDE SEQUENCE [LARGE SCALE GENOMIC DNA]</scope>
    <source>
        <strain evidence="4 5">KF1</strain>
    </source>
</reference>
<dbReference type="eggNOG" id="COG0246">
    <property type="taxonomic scope" value="Bacteria"/>
</dbReference>
<dbReference type="PANTHER" id="PTHR43362">
    <property type="entry name" value="MANNITOL DEHYDROGENASE DSF1-RELATED"/>
    <property type="match status" value="1"/>
</dbReference>
<name>A0A031JH85_9SPHN</name>
<dbReference type="SUPFAM" id="SSF51735">
    <property type="entry name" value="NAD(P)-binding Rossmann-fold domains"/>
    <property type="match status" value="1"/>
</dbReference>
<evidence type="ECO:0000313" key="5">
    <source>
        <dbReference type="Proteomes" id="UP000024329"/>
    </source>
</evidence>
<dbReference type="InterPro" id="IPR013131">
    <property type="entry name" value="Mannitol_DH_N"/>
</dbReference>
<dbReference type="PRINTS" id="PR00084">
    <property type="entry name" value="MTLDHDRGNASE"/>
</dbReference>
<dbReference type="Pfam" id="PF01232">
    <property type="entry name" value="Mannitol_dh"/>
    <property type="match status" value="1"/>
</dbReference>
<gene>
    <name evidence="4" type="ORF">BV97_05082</name>
</gene>
<evidence type="ECO:0000313" key="4">
    <source>
        <dbReference type="EMBL" id="EZP72536.1"/>
    </source>
</evidence>
<dbReference type="InterPro" id="IPR013118">
    <property type="entry name" value="Mannitol_DH_C"/>
</dbReference>
<proteinExistence type="predicted"/>
<dbReference type="PATRIC" id="fig|158500.4.peg.5160"/>
<evidence type="ECO:0000259" key="3">
    <source>
        <dbReference type="Pfam" id="PF08125"/>
    </source>
</evidence>
<evidence type="ECO:0000256" key="1">
    <source>
        <dbReference type="ARBA" id="ARBA00023002"/>
    </source>
</evidence>
<feature type="domain" description="Mannitol dehydrogenase N-terminal" evidence="2">
    <location>
        <begin position="29"/>
        <end position="275"/>
    </location>
</feature>
<dbReference type="Gene3D" id="3.40.50.720">
    <property type="entry name" value="NAD(P)-binding Rossmann-like Domain"/>
    <property type="match status" value="1"/>
</dbReference>
<dbReference type="InterPro" id="IPR050988">
    <property type="entry name" value="Mannitol_DH/Oxidoreductase"/>
</dbReference>
<dbReference type="Gene3D" id="1.10.1040.10">
    <property type="entry name" value="N-(1-d-carboxylethyl)-l-norvaline Dehydrogenase, domain 2"/>
    <property type="match status" value="1"/>
</dbReference>
<dbReference type="EMBL" id="JFYZ01000052">
    <property type="protein sequence ID" value="EZP72536.1"/>
    <property type="molecule type" value="Genomic_DNA"/>
</dbReference>
<dbReference type="RefSeq" id="WP_036529895.1">
    <property type="nucleotide sequence ID" value="NZ_JFYZ01000052.1"/>
</dbReference>
<feature type="domain" description="Mannitol dehydrogenase C-terminal" evidence="3">
    <location>
        <begin position="285"/>
        <end position="465"/>
    </location>
</feature>
<dbReference type="InterPro" id="IPR000669">
    <property type="entry name" value="Mannitol_DH"/>
</dbReference>
<organism evidence="4 5">
    <name type="scientific">Novosphingobium resinovorum</name>
    <dbReference type="NCBI Taxonomy" id="158500"/>
    <lineage>
        <taxon>Bacteria</taxon>
        <taxon>Pseudomonadati</taxon>
        <taxon>Pseudomonadota</taxon>
        <taxon>Alphaproteobacteria</taxon>
        <taxon>Sphingomonadales</taxon>
        <taxon>Sphingomonadaceae</taxon>
        <taxon>Novosphingobium</taxon>
    </lineage>
</organism>
<dbReference type="SUPFAM" id="SSF48179">
    <property type="entry name" value="6-phosphogluconate dehydrogenase C-terminal domain-like"/>
    <property type="match status" value="1"/>
</dbReference>
<dbReference type="AlphaFoldDB" id="A0A031JH85"/>
<dbReference type="Proteomes" id="UP000024329">
    <property type="component" value="Unassembled WGS sequence"/>
</dbReference>
<comment type="caution">
    <text evidence="4">The sequence shown here is derived from an EMBL/GenBank/DDBJ whole genome shotgun (WGS) entry which is preliminary data.</text>
</comment>
<dbReference type="PANTHER" id="PTHR43362:SF1">
    <property type="entry name" value="MANNITOL DEHYDROGENASE 2-RELATED"/>
    <property type="match status" value="1"/>
</dbReference>
<sequence>MTRLSQSSLSALPAGVIRPQYDRSAVKRGVVHFGPGAFHRAHQAAAFDTLLAQDPRWGLTGVSLNSRGVADALNPQDGLYTLALLDTEVAYRVIGSIGGILTKDDPAAILGALTHAATRIVSSTVTEKGYCLGADGALDFANPAIKADLDASRSEDWTPGSFTGWLVRGLQARRLAALPGVTVLCCDNLTDNGRKLEAATLALAEAIDPDTARWIADHVAFPNAMVDSITPATDDALRARIAAATGLEDAWPIQRERFTQWVIEDRFAGERPALDVAGVTFASEVRPFEKAKLRLLNGAHSSLAYIGLGRGLETVGEAMADRELAAFAERLMREDIAPSIAPPAGLDLGGYISDVLARFRNPEIRHLLSQIAWDGSQKLPYRLLDTTREALAAGRPIERLALPIAAWLRFLASAERDGRTITDPLAAPLLERAGDWRSVLAMREVFGDLGSDGRFVGAVEAGLAALEAGRLEPVAA</sequence>
<dbReference type="Pfam" id="PF08125">
    <property type="entry name" value="Mannitol_dh_C"/>
    <property type="match status" value="1"/>
</dbReference>
<dbReference type="InterPro" id="IPR013328">
    <property type="entry name" value="6PGD_dom2"/>
</dbReference>
<dbReference type="InterPro" id="IPR036291">
    <property type="entry name" value="NAD(P)-bd_dom_sf"/>
</dbReference>
<dbReference type="InterPro" id="IPR008927">
    <property type="entry name" value="6-PGluconate_DH-like_C_sf"/>
</dbReference>
<protein>
    <submittedName>
        <fullName evidence="4">Mannitol dehydrogenase domain-containing protein</fullName>
    </submittedName>
</protein>